<dbReference type="GO" id="GO:0016020">
    <property type="term" value="C:membrane"/>
    <property type="evidence" value="ECO:0007669"/>
    <property type="project" value="UniProtKB-SubCell"/>
</dbReference>
<evidence type="ECO:0000313" key="8">
    <source>
        <dbReference type="Proteomes" id="UP000320209"/>
    </source>
</evidence>
<dbReference type="Pfam" id="PF13515">
    <property type="entry name" value="FUSC_2"/>
    <property type="match status" value="1"/>
</dbReference>
<name>A0A543A9W5_9ACTN</name>
<dbReference type="EMBL" id="VFOV01000001">
    <property type="protein sequence ID" value="TQL69404.1"/>
    <property type="molecule type" value="Genomic_DNA"/>
</dbReference>
<feature type="transmembrane region" description="Helical" evidence="5">
    <location>
        <begin position="154"/>
        <end position="173"/>
    </location>
</feature>
<accession>A0A543A9W5</accession>
<keyword evidence="4 5" id="KW-0472">Membrane</keyword>
<reference evidence="7 8" key="1">
    <citation type="submission" date="2019-06" db="EMBL/GenBank/DDBJ databases">
        <title>Sequencing the genomes of 1000 actinobacteria strains.</title>
        <authorList>
            <person name="Klenk H.-P."/>
        </authorList>
    </citation>
    <scope>NUCLEOTIDE SEQUENCE [LARGE SCALE GENOMIC DNA]</scope>
    <source>
        <strain evidence="7 8">DSM 25218</strain>
    </source>
</reference>
<evidence type="ECO:0000313" key="7">
    <source>
        <dbReference type="EMBL" id="TQL69404.1"/>
    </source>
</evidence>
<feature type="transmembrane region" description="Helical" evidence="5">
    <location>
        <begin position="244"/>
        <end position="270"/>
    </location>
</feature>
<feature type="domain" description="Integral membrane bound transporter" evidence="6">
    <location>
        <begin position="200"/>
        <end position="325"/>
    </location>
</feature>
<evidence type="ECO:0000259" key="6">
    <source>
        <dbReference type="Pfam" id="PF13515"/>
    </source>
</evidence>
<feature type="transmembrane region" description="Helical" evidence="5">
    <location>
        <begin position="282"/>
        <end position="301"/>
    </location>
</feature>
<feature type="transmembrane region" description="Helical" evidence="5">
    <location>
        <begin position="100"/>
        <end position="117"/>
    </location>
</feature>
<dbReference type="InterPro" id="IPR049453">
    <property type="entry name" value="Memb_transporter_dom"/>
</dbReference>
<dbReference type="AlphaFoldDB" id="A0A543A9W5"/>
<keyword evidence="3 5" id="KW-1133">Transmembrane helix</keyword>
<gene>
    <name evidence="7" type="ORF">FB381_3309</name>
</gene>
<feature type="transmembrane region" description="Helical" evidence="5">
    <location>
        <begin position="307"/>
        <end position="330"/>
    </location>
</feature>
<evidence type="ECO:0000256" key="3">
    <source>
        <dbReference type="ARBA" id="ARBA00022989"/>
    </source>
</evidence>
<feature type="transmembrane region" description="Helical" evidence="5">
    <location>
        <begin position="77"/>
        <end position="94"/>
    </location>
</feature>
<evidence type="ECO:0000256" key="5">
    <source>
        <dbReference type="SAM" id="Phobius"/>
    </source>
</evidence>
<feature type="transmembrane region" description="Helical" evidence="5">
    <location>
        <begin position="33"/>
        <end position="56"/>
    </location>
</feature>
<evidence type="ECO:0000256" key="1">
    <source>
        <dbReference type="ARBA" id="ARBA00004141"/>
    </source>
</evidence>
<dbReference type="RefSeq" id="WP_141781280.1">
    <property type="nucleotide sequence ID" value="NZ_VFOV01000001.1"/>
</dbReference>
<proteinExistence type="predicted"/>
<evidence type="ECO:0000256" key="2">
    <source>
        <dbReference type="ARBA" id="ARBA00022692"/>
    </source>
</evidence>
<protein>
    <submittedName>
        <fullName evidence="7">Fusaric acid resistance family protein</fullName>
    </submittedName>
</protein>
<feature type="transmembrane region" description="Helical" evidence="5">
    <location>
        <begin position="194"/>
        <end position="224"/>
    </location>
</feature>
<keyword evidence="8" id="KW-1185">Reference proteome</keyword>
<comment type="caution">
    <text evidence="7">The sequence shown here is derived from an EMBL/GenBank/DDBJ whole genome shotgun (WGS) entry which is preliminary data.</text>
</comment>
<keyword evidence="2 5" id="KW-0812">Transmembrane</keyword>
<dbReference type="OrthoDB" id="4989419at2"/>
<dbReference type="Proteomes" id="UP000320209">
    <property type="component" value="Unassembled WGS sequence"/>
</dbReference>
<organism evidence="7 8">
    <name type="scientific">Nocardioides albertanoniae</name>
    <dbReference type="NCBI Taxonomy" id="1175486"/>
    <lineage>
        <taxon>Bacteria</taxon>
        <taxon>Bacillati</taxon>
        <taxon>Actinomycetota</taxon>
        <taxon>Actinomycetes</taxon>
        <taxon>Propionibacteriales</taxon>
        <taxon>Nocardioidaceae</taxon>
        <taxon>Nocardioides</taxon>
    </lineage>
</organism>
<sequence>MGIAGSRLERLVRESVRVSPAPWSHSPAWRASLTLLIGLATLAAVGHIELAVYACFGTFASIFGGRQPLRGRWRTQAATGAMMCAAVVGGALVATSSHRGWLVIPVTALVAALGSMASDRFVLRPPGPLFPVFAVATCAAVPVAPPGVVVAGGVAVAAATIAVLLGLLEERLLARGASVKPARGEFQLDRTAAVVAAVVIAGTVSTVLGLSHTYWAMVAAAVPFGVDGLLAQTTRGLQRVVGTVIGLVLAGLLLAASLPALATALVVAFLQAVTELLVGRHYGLALITITPLSLLMVQLGHPQPIEMLLWSRLAETLLGVVVGLTAALALRESRRRR</sequence>
<evidence type="ECO:0000256" key="4">
    <source>
        <dbReference type="ARBA" id="ARBA00023136"/>
    </source>
</evidence>
<comment type="subcellular location">
    <subcellularLocation>
        <location evidence="1">Membrane</location>
        <topology evidence="1">Multi-pass membrane protein</topology>
    </subcellularLocation>
</comment>